<name>A0A397VA87_9GLOM</name>
<gene>
    <name evidence="3" type="ORF">C2G38_2182126</name>
</gene>
<dbReference type="AlphaFoldDB" id="A0A397VA87"/>
<reference evidence="3 4" key="1">
    <citation type="submission" date="2018-06" db="EMBL/GenBank/DDBJ databases">
        <title>Comparative genomics reveals the genomic features of Rhizophagus irregularis, R. cerebriforme, R. diaphanum and Gigaspora rosea, and their symbiotic lifestyle signature.</title>
        <authorList>
            <person name="Morin E."/>
            <person name="San Clemente H."/>
            <person name="Chen E.C.H."/>
            <person name="De La Providencia I."/>
            <person name="Hainaut M."/>
            <person name="Kuo A."/>
            <person name="Kohler A."/>
            <person name="Murat C."/>
            <person name="Tang N."/>
            <person name="Roy S."/>
            <person name="Loubradou J."/>
            <person name="Henrissat B."/>
            <person name="Grigoriev I.V."/>
            <person name="Corradi N."/>
            <person name="Roux C."/>
            <person name="Martin F.M."/>
        </authorList>
    </citation>
    <scope>NUCLEOTIDE SEQUENCE [LARGE SCALE GENOMIC DNA]</scope>
    <source>
        <strain evidence="3 4">DAOM 194757</strain>
    </source>
</reference>
<dbReference type="InterPro" id="IPR019734">
    <property type="entry name" value="TPR_rpt"/>
</dbReference>
<dbReference type="Proteomes" id="UP000266673">
    <property type="component" value="Unassembled WGS sequence"/>
</dbReference>
<proteinExistence type="predicted"/>
<dbReference type="EMBL" id="QKWP01000480">
    <property type="protein sequence ID" value="RIB19345.1"/>
    <property type="molecule type" value="Genomic_DNA"/>
</dbReference>
<dbReference type="InterPro" id="IPR003877">
    <property type="entry name" value="SPRY_dom"/>
</dbReference>
<dbReference type="SUPFAM" id="SSF49899">
    <property type="entry name" value="Concanavalin A-like lectins/glucanases"/>
    <property type="match status" value="1"/>
</dbReference>
<evidence type="ECO:0000259" key="2">
    <source>
        <dbReference type="PROSITE" id="PS50188"/>
    </source>
</evidence>
<keyword evidence="1" id="KW-0802">TPR repeat</keyword>
<dbReference type="Pfam" id="PF00622">
    <property type="entry name" value="SPRY"/>
    <property type="match status" value="1"/>
</dbReference>
<dbReference type="InterPro" id="IPR013320">
    <property type="entry name" value="ConA-like_dom_sf"/>
</dbReference>
<sequence length="224" mass="25565">MRCAYHGDDGDFFFSGSGKLYGSTFTVGDTIGCYLNFRNDDKMIFYTKNVGVACYLSNNLDDLKNNSYPCIGLRSQDAFVEANFGCKKLNDLKNNSYLCIGLRSQDASVEANFGHKKLTKVNDIDELKNKSNEANFGRKKLNDLKNNSYPCIGLKLQDASVEMNFGRKKFKYLMKVNDDDQYIDTFALMFQGKAYLVISKYKETYEVFARLLKIESENIILNIK</sequence>
<protein>
    <recommendedName>
        <fullName evidence="2">B30.2/SPRY domain-containing protein</fullName>
    </recommendedName>
</protein>
<dbReference type="PROSITE" id="PS50188">
    <property type="entry name" value="B302_SPRY"/>
    <property type="match status" value="1"/>
</dbReference>
<evidence type="ECO:0000256" key="1">
    <source>
        <dbReference type="PROSITE-ProRule" id="PRU00339"/>
    </source>
</evidence>
<evidence type="ECO:0000313" key="4">
    <source>
        <dbReference type="Proteomes" id="UP000266673"/>
    </source>
</evidence>
<keyword evidence="4" id="KW-1185">Reference proteome</keyword>
<dbReference type="InterPro" id="IPR043136">
    <property type="entry name" value="B30.2/SPRY_sf"/>
</dbReference>
<feature type="domain" description="B30.2/SPRY" evidence="2">
    <location>
        <begin position="1"/>
        <end position="89"/>
    </location>
</feature>
<organism evidence="3 4">
    <name type="scientific">Gigaspora rosea</name>
    <dbReference type="NCBI Taxonomy" id="44941"/>
    <lineage>
        <taxon>Eukaryota</taxon>
        <taxon>Fungi</taxon>
        <taxon>Fungi incertae sedis</taxon>
        <taxon>Mucoromycota</taxon>
        <taxon>Glomeromycotina</taxon>
        <taxon>Glomeromycetes</taxon>
        <taxon>Diversisporales</taxon>
        <taxon>Gigasporaceae</taxon>
        <taxon>Gigaspora</taxon>
    </lineage>
</organism>
<dbReference type="Gene3D" id="2.60.120.920">
    <property type="match status" value="2"/>
</dbReference>
<dbReference type="PROSITE" id="PS50005">
    <property type="entry name" value="TPR"/>
    <property type="match status" value="1"/>
</dbReference>
<accession>A0A397VA87</accession>
<evidence type="ECO:0000313" key="3">
    <source>
        <dbReference type="EMBL" id="RIB19345.1"/>
    </source>
</evidence>
<comment type="caution">
    <text evidence="3">The sequence shown here is derived from an EMBL/GenBank/DDBJ whole genome shotgun (WGS) entry which is preliminary data.</text>
</comment>
<dbReference type="InterPro" id="IPR001870">
    <property type="entry name" value="B30.2/SPRY"/>
</dbReference>
<dbReference type="OrthoDB" id="258495at2759"/>
<feature type="repeat" description="TPR" evidence="1">
    <location>
        <begin position="185"/>
        <end position="218"/>
    </location>
</feature>